<dbReference type="EMBL" id="CP048222">
    <property type="protein sequence ID" value="QHT65682.1"/>
    <property type="molecule type" value="Genomic_DNA"/>
</dbReference>
<dbReference type="PANTHER" id="PTHR43479">
    <property type="entry name" value="ACREF/ENVCD OPERON REPRESSOR-RELATED"/>
    <property type="match status" value="1"/>
</dbReference>
<protein>
    <submittedName>
        <fullName evidence="4">TetR/AcrR family transcriptional regulator</fullName>
    </submittedName>
</protein>
<dbReference type="PANTHER" id="PTHR43479:SF11">
    <property type="entry name" value="ACREF_ENVCD OPERON REPRESSOR-RELATED"/>
    <property type="match status" value="1"/>
</dbReference>
<dbReference type="KEGG" id="rhoz:GXP67_02865"/>
<dbReference type="PRINTS" id="PR00455">
    <property type="entry name" value="HTHTETR"/>
</dbReference>
<dbReference type="InterPro" id="IPR050624">
    <property type="entry name" value="HTH-type_Tx_Regulator"/>
</dbReference>
<gene>
    <name evidence="4" type="ORF">GXP67_02865</name>
</gene>
<reference evidence="4 5" key="1">
    <citation type="submission" date="2020-01" db="EMBL/GenBank/DDBJ databases">
        <authorList>
            <person name="Kim M.K."/>
        </authorList>
    </citation>
    <scope>NUCLEOTIDE SEQUENCE [LARGE SCALE GENOMIC DNA]</scope>
    <source>
        <strain evidence="4 5">172606-1</strain>
    </source>
</reference>
<proteinExistence type="predicted"/>
<feature type="DNA-binding region" description="H-T-H motif" evidence="2">
    <location>
        <begin position="29"/>
        <end position="48"/>
    </location>
</feature>
<dbReference type="RefSeq" id="WP_162441763.1">
    <property type="nucleotide sequence ID" value="NZ_CP048222.1"/>
</dbReference>
<dbReference type="InterPro" id="IPR009057">
    <property type="entry name" value="Homeodomain-like_sf"/>
</dbReference>
<keyword evidence="1 2" id="KW-0238">DNA-binding</keyword>
<dbReference type="Pfam" id="PF00440">
    <property type="entry name" value="TetR_N"/>
    <property type="match status" value="1"/>
</dbReference>
<evidence type="ECO:0000259" key="3">
    <source>
        <dbReference type="PROSITE" id="PS50977"/>
    </source>
</evidence>
<evidence type="ECO:0000313" key="5">
    <source>
        <dbReference type="Proteomes" id="UP000480178"/>
    </source>
</evidence>
<dbReference type="PROSITE" id="PS50977">
    <property type="entry name" value="HTH_TETR_2"/>
    <property type="match status" value="1"/>
</dbReference>
<keyword evidence="5" id="KW-1185">Reference proteome</keyword>
<dbReference type="SUPFAM" id="SSF46689">
    <property type="entry name" value="Homeodomain-like"/>
    <property type="match status" value="1"/>
</dbReference>
<feature type="domain" description="HTH tetR-type" evidence="3">
    <location>
        <begin position="6"/>
        <end position="66"/>
    </location>
</feature>
<organism evidence="4 5">
    <name type="scientific">Rhodocytophaga rosea</name>
    <dbReference type="NCBI Taxonomy" id="2704465"/>
    <lineage>
        <taxon>Bacteria</taxon>
        <taxon>Pseudomonadati</taxon>
        <taxon>Bacteroidota</taxon>
        <taxon>Cytophagia</taxon>
        <taxon>Cytophagales</taxon>
        <taxon>Rhodocytophagaceae</taxon>
        <taxon>Rhodocytophaga</taxon>
    </lineage>
</organism>
<evidence type="ECO:0000256" key="2">
    <source>
        <dbReference type="PROSITE-ProRule" id="PRU00335"/>
    </source>
</evidence>
<accession>A0A6C0GD51</accession>
<evidence type="ECO:0000313" key="4">
    <source>
        <dbReference type="EMBL" id="QHT65682.1"/>
    </source>
</evidence>
<sequence>MRTRDREKEKMVIEKAIELLVKDGFEGFSMGKLAKACNISVATLYIYYRDKDDLIKKLGVEEVRRMMELMTKDFSPDMSFEEGLKKQWENRAGYVLTNPNRAEFSEIILNSPHCKYVLTEVNSDLKVILETFIQKAINHKELLPMPMAVFWSVAYGPLYNLLRFHKEAEVRGKSFTFSNEIMYQTLELVLKALKP</sequence>
<dbReference type="AlphaFoldDB" id="A0A6C0GD51"/>
<dbReference type="Proteomes" id="UP000480178">
    <property type="component" value="Chromosome"/>
</dbReference>
<name>A0A6C0GD51_9BACT</name>
<dbReference type="GO" id="GO:0003677">
    <property type="term" value="F:DNA binding"/>
    <property type="evidence" value="ECO:0007669"/>
    <property type="project" value="UniProtKB-UniRule"/>
</dbReference>
<dbReference type="Gene3D" id="1.10.357.10">
    <property type="entry name" value="Tetracycline Repressor, domain 2"/>
    <property type="match status" value="1"/>
</dbReference>
<evidence type="ECO:0000256" key="1">
    <source>
        <dbReference type="ARBA" id="ARBA00023125"/>
    </source>
</evidence>
<dbReference type="InterPro" id="IPR001647">
    <property type="entry name" value="HTH_TetR"/>
</dbReference>